<evidence type="ECO:0000256" key="1">
    <source>
        <dbReference type="ARBA" id="ARBA00004651"/>
    </source>
</evidence>
<comment type="subcellular location">
    <subcellularLocation>
        <location evidence="1 7">Cell membrane</location>
        <topology evidence="1 7">Multi-pass membrane protein</topology>
    </subcellularLocation>
</comment>
<gene>
    <name evidence="8" type="ORF">DFP99_0456</name>
</gene>
<evidence type="ECO:0000256" key="3">
    <source>
        <dbReference type="ARBA" id="ARBA00022475"/>
    </source>
</evidence>
<dbReference type="PROSITE" id="PS50928">
    <property type="entry name" value="ABC_TM1"/>
    <property type="match status" value="1"/>
</dbReference>
<dbReference type="Gene3D" id="1.10.3720.10">
    <property type="entry name" value="MetI-like"/>
    <property type="match status" value="1"/>
</dbReference>
<protein>
    <submittedName>
        <fullName evidence="8">Peptide/nickel transport system permease protein</fullName>
    </submittedName>
</protein>
<dbReference type="RefSeq" id="WP_070230088.1">
    <property type="nucleotide sequence ID" value="NZ_BJYO01000002.1"/>
</dbReference>
<feature type="transmembrane region" description="Helical" evidence="7">
    <location>
        <begin position="263"/>
        <end position="287"/>
    </location>
</feature>
<feature type="transmembrane region" description="Helical" evidence="7">
    <location>
        <begin position="130"/>
        <end position="148"/>
    </location>
</feature>
<feature type="transmembrane region" description="Helical" evidence="7">
    <location>
        <begin position="94"/>
        <end position="118"/>
    </location>
</feature>
<organism evidence="8 9">
    <name type="scientific">Weissella soli</name>
    <dbReference type="NCBI Taxonomy" id="155866"/>
    <lineage>
        <taxon>Bacteria</taxon>
        <taxon>Bacillati</taxon>
        <taxon>Bacillota</taxon>
        <taxon>Bacilli</taxon>
        <taxon>Lactobacillales</taxon>
        <taxon>Lactobacillaceae</taxon>
        <taxon>Weissella</taxon>
    </lineage>
</organism>
<dbReference type="GO" id="GO:0005886">
    <property type="term" value="C:plasma membrane"/>
    <property type="evidence" value="ECO:0007669"/>
    <property type="project" value="UniProtKB-SubCell"/>
</dbReference>
<dbReference type="CDD" id="cd06261">
    <property type="entry name" value="TM_PBP2"/>
    <property type="match status" value="1"/>
</dbReference>
<feature type="transmembrane region" description="Helical" evidence="7">
    <location>
        <begin position="154"/>
        <end position="173"/>
    </location>
</feature>
<name>A0A288QB87_9LACO</name>
<accession>A0A288QB87</accession>
<dbReference type="PANTHER" id="PTHR43386:SF1">
    <property type="entry name" value="D,D-DIPEPTIDE TRANSPORT SYSTEM PERMEASE PROTEIN DDPC-RELATED"/>
    <property type="match status" value="1"/>
</dbReference>
<proteinExistence type="inferred from homology"/>
<sequence>MKSTFNKQRLGSRFVKNFWRELEHDNLGLIATILLIVLFLFIFIGQLFVPSDIGTMSSVLDSNLPPLTNGHILGTTDSGADLLLTLIVAARNSLIIGFGVATLITLISVVFGMMIGYFGGWVDWLAMRIIDFWLVMPILMILAIIFSTAKGMSIWSLIVILSLMNWPANVRLVRTLTLSEVNRDYVEAGKISGTPWFKILFTGILPNISSTIISDYALTLAGSIGLETGLTFLGFGLKHGTSSIGSMLTVLSDSSASSIYTNWWLWLPVTLVLIIITFGIVVLGQVVRRAIDQRQSIS</sequence>
<keyword evidence="9" id="KW-1185">Reference proteome</keyword>
<evidence type="ECO:0000256" key="7">
    <source>
        <dbReference type="RuleBase" id="RU363032"/>
    </source>
</evidence>
<dbReference type="InterPro" id="IPR025966">
    <property type="entry name" value="OppC_N"/>
</dbReference>
<evidence type="ECO:0000256" key="2">
    <source>
        <dbReference type="ARBA" id="ARBA00022448"/>
    </source>
</evidence>
<dbReference type="InterPro" id="IPR050366">
    <property type="entry name" value="BP-dependent_transpt_permease"/>
</dbReference>
<reference evidence="8 9" key="1">
    <citation type="submission" date="2018-07" db="EMBL/GenBank/DDBJ databases">
        <title>Genomic Encyclopedia of Type Strains, Phase III (KMG-III): the genomes of soil and plant-associated and newly described type strains.</title>
        <authorList>
            <person name="Whitman W."/>
        </authorList>
    </citation>
    <scope>NUCLEOTIDE SEQUENCE [LARGE SCALE GENOMIC DNA]</scope>
    <source>
        <strain evidence="8 9">CECT 7031</strain>
    </source>
</reference>
<keyword evidence="4 7" id="KW-0812">Transmembrane</keyword>
<keyword evidence="5 7" id="KW-1133">Transmembrane helix</keyword>
<dbReference type="InterPro" id="IPR035906">
    <property type="entry name" value="MetI-like_sf"/>
</dbReference>
<keyword evidence="3" id="KW-1003">Cell membrane</keyword>
<evidence type="ECO:0000256" key="6">
    <source>
        <dbReference type="ARBA" id="ARBA00023136"/>
    </source>
</evidence>
<comment type="similarity">
    <text evidence="7">Belongs to the binding-protein-dependent transport system permease family.</text>
</comment>
<feature type="transmembrane region" description="Helical" evidence="7">
    <location>
        <begin position="27"/>
        <end position="49"/>
    </location>
</feature>
<feature type="transmembrane region" description="Helical" evidence="7">
    <location>
        <begin position="216"/>
        <end position="237"/>
    </location>
</feature>
<dbReference type="Pfam" id="PF00528">
    <property type="entry name" value="BPD_transp_1"/>
    <property type="match status" value="1"/>
</dbReference>
<keyword evidence="6 7" id="KW-0472">Membrane</keyword>
<dbReference type="OrthoDB" id="9797472at2"/>
<dbReference type="PANTHER" id="PTHR43386">
    <property type="entry name" value="OLIGOPEPTIDE TRANSPORT SYSTEM PERMEASE PROTEIN APPC"/>
    <property type="match status" value="1"/>
</dbReference>
<dbReference type="AlphaFoldDB" id="A0A288QB87"/>
<evidence type="ECO:0000256" key="5">
    <source>
        <dbReference type="ARBA" id="ARBA00022989"/>
    </source>
</evidence>
<evidence type="ECO:0000313" key="8">
    <source>
        <dbReference type="EMBL" id="RDL12030.1"/>
    </source>
</evidence>
<comment type="caution">
    <text evidence="8">The sequence shown here is derived from an EMBL/GenBank/DDBJ whole genome shotgun (WGS) entry which is preliminary data.</text>
</comment>
<dbReference type="InterPro" id="IPR000515">
    <property type="entry name" value="MetI-like"/>
</dbReference>
<dbReference type="EMBL" id="QRAS01000001">
    <property type="protein sequence ID" value="RDL12030.1"/>
    <property type="molecule type" value="Genomic_DNA"/>
</dbReference>
<keyword evidence="2 7" id="KW-0813">Transport</keyword>
<dbReference type="SUPFAM" id="SSF161098">
    <property type="entry name" value="MetI-like"/>
    <property type="match status" value="1"/>
</dbReference>
<evidence type="ECO:0000256" key="4">
    <source>
        <dbReference type="ARBA" id="ARBA00022692"/>
    </source>
</evidence>
<dbReference type="GeneID" id="94546026"/>
<dbReference type="Proteomes" id="UP000254912">
    <property type="component" value="Unassembled WGS sequence"/>
</dbReference>
<dbReference type="GO" id="GO:0055085">
    <property type="term" value="P:transmembrane transport"/>
    <property type="evidence" value="ECO:0007669"/>
    <property type="project" value="InterPro"/>
</dbReference>
<evidence type="ECO:0000313" key="9">
    <source>
        <dbReference type="Proteomes" id="UP000254912"/>
    </source>
</evidence>
<dbReference type="Pfam" id="PF12911">
    <property type="entry name" value="OppC_N"/>
    <property type="match status" value="1"/>
</dbReference>
<dbReference type="KEGG" id="wso:WSWS_00828"/>